<name>A0A2U3LM33_9FIRM</name>
<gene>
    <name evidence="1" type="ORF">SBF1_620009</name>
</gene>
<dbReference type="EMBL" id="OMOF01000579">
    <property type="protein sequence ID" value="SPF52886.1"/>
    <property type="molecule type" value="Genomic_DNA"/>
</dbReference>
<dbReference type="AlphaFoldDB" id="A0A2U3LM33"/>
<evidence type="ECO:0000313" key="1">
    <source>
        <dbReference type="EMBL" id="SPF52886.1"/>
    </source>
</evidence>
<sequence>MFINKMTWDEMCDKYYVSRNMLSKYRKTGIIQIANMFSVKQAVDYRFTKS</sequence>
<proteinExistence type="predicted"/>
<protein>
    <recommendedName>
        <fullName evidence="3">DNA-binding protein</fullName>
    </recommendedName>
</protein>
<accession>A0A2U3LM33</accession>
<reference evidence="2" key="1">
    <citation type="submission" date="2018-02" db="EMBL/GenBank/DDBJ databases">
        <authorList>
            <person name="Hausmann B."/>
        </authorList>
    </citation>
    <scope>NUCLEOTIDE SEQUENCE [LARGE SCALE GENOMIC DNA]</scope>
    <source>
        <strain evidence="2">Peat soil MAG SbF1</strain>
    </source>
</reference>
<organism evidence="1 2">
    <name type="scientific">Candidatus Desulfosporosinus infrequens</name>
    <dbReference type="NCBI Taxonomy" id="2043169"/>
    <lineage>
        <taxon>Bacteria</taxon>
        <taxon>Bacillati</taxon>
        <taxon>Bacillota</taxon>
        <taxon>Clostridia</taxon>
        <taxon>Eubacteriales</taxon>
        <taxon>Desulfitobacteriaceae</taxon>
        <taxon>Desulfosporosinus</taxon>
    </lineage>
</organism>
<evidence type="ECO:0000313" key="2">
    <source>
        <dbReference type="Proteomes" id="UP000238916"/>
    </source>
</evidence>
<evidence type="ECO:0008006" key="3">
    <source>
        <dbReference type="Google" id="ProtNLM"/>
    </source>
</evidence>
<dbReference type="Proteomes" id="UP000238916">
    <property type="component" value="Unassembled WGS sequence"/>
</dbReference>